<name>A0A0D0JRA0_VARPD</name>
<dbReference type="EC" id="3.1.3.48" evidence="2"/>
<organism evidence="8 9">
    <name type="scientific">Variovorax paradoxus</name>
    <dbReference type="NCBI Taxonomy" id="34073"/>
    <lineage>
        <taxon>Bacteria</taxon>
        <taxon>Pseudomonadati</taxon>
        <taxon>Pseudomonadota</taxon>
        <taxon>Betaproteobacteria</taxon>
        <taxon>Burkholderiales</taxon>
        <taxon>Comamonadaceae</taxon>
        <taxon>Variovorax</taxon>
    </lineage>
</organism>
<proteinExistence type="inferred from homology"/>
<dbReference type="Proteomes" id="UP000032067">
    <property type="component" value="Unassembled WGS sequence"/>
</dbReference>
<dbReference type="RefSeq" id="WP_042582733.1">
    <property type="nucleotide sequence ID" value="NZ_JXQQ01000135.1"/>
</dbReference>
<evidence type="ECO:0000256" key="4">
    <source>
        <dbReference type="ARBA" id="ARBA00022912"/>
    </source>
</evidence>
<dbReference type="EMBL" id="JXQQ01000135">
    <property type="protein sequence ID" value="KIQ16322.1"/>
    <property type="molecule type" value="Genomic_DNA"/>
</dbReference>
<feature type="domain" description="Phosphotyrosine protein phosphatase I" evidence="7">
    <location>
        <begin position="2"/>
        <end position="139"/>
    </location>
</feature>
<comment type="catalytic activity">
    <reaction evidence="5">
        <text>O-phospho-L-tyrosyl-[protein] + H2O = L-tyrosyl-[protein] + phosphate</text>
        <dbReference type="Rhea" id="RHEA:10684"/>
        <dbReference type="Rhea" id="RHEA-COMP:10136"/>
        <dbReference type="Rhea" id="RHEA-COMP:20101"/>
        <dbReference type="ChEBI" id="CHEBI:15377"/>
        <dbReference type="ChEBI" id="CHEBI:43474"/>
        <dbReference type="ChEBI" id="CHEBI:46858"/>
        <dbReference type="ChEBI" id="CHEBI:61978"/>
        <dbReference type="EC" id="3.1.3.48"/>
    </reaction>
</comment>
<evidence type="ECO:0000256" key="5">
    <source>
        <dbReference type="ARBA" id="ARBA00051722"/>
    </source>
</evidence>
<dbReference type="InterPro" id="IPR036196">
    <property type="entry name" value="Ptyr_pPase_sf"/>
</dbReference>
<feature type="active site" description="Nucleophile" evidence="6">
    <location>
        <position position="8"/>
    </location>
</feature>
<dbReference type="GO" id="GO:0004725">
    <property type="term" value="F:protein tyrosine phosphatase activity"/>
    <property type="evidence" value="ECO:0007669"/>
    <property type="project" value="UniProtKB-EC"/>
</dbReference>
<dbReference type="InterPro" id="IPR023485">
    <property type="entry name" value="Ptyr_pPase"/>
</dbReference>
<evidence type="ECO:0000256" key="3">
    <source>
        <dbReference type="ARBA" id="ARBA00022801"/>
    </source>
</evidence>
<feature type="active site" description="Proton donor" evidence="6">
    <location>
        <position position="113"/>
    </location>
</feature>
<evidence type="ECO:0000313" key="9">
    <source>
        <dbReference type="Proteomes" id="UP000032067"/>
    </source>
</evidence>
<evidence type="ECO:0000256" key="1">
    <source>
        <dbReference type="ARBA" id="ARBA00011063"/>
    </source>
</evidence>
<dbReference type="CDD" id="cd16343">
    <property type="entry name" value="LMWPTP"/>
    <property type="match status" value="1"/>
</dbReference>
<protein>
    <recommendedName>
        <fullName evidence="2">protein-tyrosine-phosphatase</fullName>
        <ecNumber evidence="2">3.1.3.48</ecNumber>
    </recommendedName>
</protein>
<dbReference type="AlphaFoldDB" id="A0A0D0JRA0"/>
<sequence length="151" mass="16332">MKTVLTVCIGNICRSPMAEGLLAAGLPHLRVVSAGTGALVGKPADPTAQALMRARGIDISGHVAQQVSQMLCRQADLILVMDLAQRRHLESAYPFVRGKVFRIADTTAQDVPDPYRQGDAAFERALALIDAGARTWIDRVLKITKPEQQTT</sequence>
<reference evidence="8 9" key="1">
    <citation type="submission" date="2014-12" db="EMBL/GenBank/DDBJ databases">
        <title>16Stimator: statistical estimation of ribosomal gene copy numbers from draft genome assemblies.</title>
        <authorList>
            <person name="Perisin M.A."/>
            <person name="Vetter M."/>
            <person name="Gilbert J.A."/>
            <person name="Bergelson J."/>
        </authorList>
    </citation>
    <scope>NUCLEOTIDE SEQUENCE [LARGE SCALE GENOMIC DNA]</scope>
    <source>
        <strain evidence="8 9">MEDvA23</strain>
    </source>
</reference>
<evidence type="ECO:0000256" key="2">
    <source>
        <dbReference type="ARBA" id="ARBA00013064"/>
    </source>
</evidence>
<dbReference type="InterPro" id="IPR050438">
    <property type="entry name" value="LMW_PTPase"/>
</dbReference>
<dbReference type="InterPro" id="IPR017867">
    <property type="entry name" value="Tyr_phospatase_low_mol_wt"/>
</dbReference>
<dbReference type="PANTHER" id="PTHR11717">
    <property type="entry name" value="LOW MOLECULAR WEIGHT PROTEIN TYROSINE PHOSPHATASE"/>
    <property type="match status" value="1"/>
</dbReference>
<dbReference type="SUPFAM" id="SSF52788">
    <property type="entry name" value="Phosphotyrosine protein phosphatases I"/>
    <property type="match status" value="1"/>
</dbReference>
<dbReference type="PRINTS" id="PR00719">
    <property type="entry name" value="LMWPTPASE"/>
</dbReference>
<dbReference type="PANTHER" id="PTHR11717:SF31">
    <property type="entry name" value="LOW MOLECULAR WEIGHT PROTEIN-TYROSINE-PHOSPHATASE ETP-RELATED"/>
    <property type="match status" value="1"/>
</dbReference>
<dbReference type="Pfam" id="PF01451">
    <property type="entry name" value="LMWPc"/>
    <property type="match status" value="1"/>
</dbReference>
<comment type="similarity">
    <text evidence="1">Belongs to the low molecular weight phosphotyrosine protein phosphatase family.</text>
</comment>
<keyword evidence="3" id="KW-0378">Hydrolase</keyword>
<evidence type="ECO:0000259" key="7">
    <source>
        <dbReference type="SMART" id="SM00226"/>
    </source>
</evidence>
<evidence type="ECO:0000313" key="8">
    <source>
        <dbReference type="EMBL" id="KIQ16322.1"/>
    </source>
</evidence>
<keyword evidence="4" id="KW-0904">Protein phosphatase</keyword>
<comment type="caution">
    <text evidence="8">The sequence shown here is derived from an EMBL/GenBank/DDBJ whole genome shotgun (WGS) entry which is preliminary data.</text>
</comment>
<gene>
    <name evidence="8" type="ORF">RT97_31185</name>
</gene>
<accession>A0A0D0JRA0</accession>
<dbReference type="Gene3D" id="3.40.50.2300">
    <property type="match status" value="1"/>
</dbReference>
<evidence type="ECO:0000256" key="6">
    <source>
        <dbReference type="PIRSR" id="PIRSR617867-1"/>
    </source>
</evidence>
<feature type="active site" evidence="6">
    <location>
        <position position="14"/>
    </location>
</feature>
<dbReference type="SMART" id="SM00226">
    <property type="entry name" value="LMWPc"/>
    <property type="match status" value="1"/>
</dbReference>
<dbReference type="OrthoDB" id="9784339at2"/>